<proteinExistence type="predicted"/>
<protein>
    <submittedName>
        <fullName evidence="2">Uncharacterized protein</fullName>
    </submittedName>
</protein>
<name>A0AAN9J2J2_CROPI</name>
<feature type="transmembrane region" description="Helical" evidence="1">
    <location>
        <begin position="254"/>
        <end position="271"/>
    </location>
</feature>
<dbReference type="Proteomes" id="UP001372338">
    <property type="component" value="Unassembled WGS sequence"/>
</dbReference>
<evidence type="ECO:0000313" key="3">
    <source>
        <dbReference type="Proteomes" id="UP001372338"/>
    </source>
</evidence>
<gene>
    <name evidence="2" type="ORF">RIF29_05873</name>
</gene>
<evidence type="ECO:0000313" key="2">
    <source>
        <dbReference type="EMBL" id="KAK7291027.1"/>
    </source>
</evidence>
<feature type="transmembrane region" description="Helical" evidence="1">
    <location>
        <begin position="231"/>
        <end position="248"/>
    </location>
</feature>
<keyword evidence="1" id="KW-1133">Transmembrane helix</keyword>
<keyword evidence="3" id="KW-1185">Reference proteome</keyword>
<keyword evidence="1" id="KW-0472">Membrane</keyword>
<comment type="caution">
    <text evidence="2">The sequence shown here is derived from an EMBL/GenBank/DDBJ whole genome shotgun (WGS) entry which is preliminary data.</text>
</comment>
<dbReference type="AlphaFoldDB" id="A0AAN9J2J2"/>
<sequence>MVPDIYTPYQFIANQSIKPYLLIHLEGTKAADQLREAKAVAASKNGTPNQVAIEYKRSCEEAEMMALLLPSLAIPSTPKLRVELFQCQPCQVHRFSTIHPPHRTFCTRTGSIKVSMADDHNEPNEVKMQLGIMREKLREAIPTSVQEFPWRKAEHILMERLLSLVQEAVKWSLILFFIFSSLSDIVYTFSLNRELLIPIGLFVGCLTADFLKEISQELFHQSKEKDLKWHLLGIYGIFVFVKFISTWFTIQPRVFLWHVANGGLMQILWYWRNFMEDANNNQEKITPSSLEASG</sequence>
<keyword evidence="1" id="KW-0812">Transmembrane</keyword>
<dbReference type="EMBL" id="JAYWIO010000001">
    <property type="protein sequence ID" value="KAK7291027.1"/>
    <property type="molecule type" value="Genomic_DNA"/>
</dbReference>
<dbReference type="PANTHER" id="PTHR36000">
    <property type="entry name" value="DEFECTIVE 1273 PROTEIN, PUTATIVE-RELATED"/>
    <property type="match status" value="1"/>
</dbReference>
<dbReference type="PANTHER" id="PTHR36000:SF3">
    <property type="entry name" value="EMBRYO DEFECTIVE 1273"/>
    <property type="match status" value="1"/>
</dbReference>
<accession>A0AAN9J2J2</accession>
<evidence type="ECO:0000256" key="1">
    <source>
        <dbReference type="SAM" id="Phobius"/>
    </source>
</evidence>
<organism evidence="2 3">
    <name type="scientific">Crotalaria pallida</name>
    <name type="common">Smooth rattlebox</name>
    <name type="synonym">Crotalaria striata</name>
    <dbReference type="NCBI Taxonomy" id="3830"/>
    <lineage>
        <taxon>Eukaryota</taxon>
        <taxon>Viridiplantae</taxon>
        <taxon>Streptophyta</taxon>
        <taxon>Embryophyta</taxon>
        <taxon>Tracheophyta</taxon>
        <taxon>Spermatophyta</taxon>
        <taxon>Magnoliopsida</taxon>
        <taxon>eudicotyledons</taxon>
        <taxon>Gunneridae</taxon>
        <taxon>Pentapetalae</taxon>
        <taxon>rosids</taxon>
        <taxon>fabids</taxon>
        <taxon>Fabales</taxon>
        <taxon>Fabaceae</taxon>
        <taxon>Papilionoideae</taxon>
        <taxon>50 kb inversion clade</taxon>
        <taxon>genistoids sensu lato</taxon>
        <taxon>core genistoids</taxon>
        <taxon>Crotalarieae</taxon>
        <taxon>Crotalaria</taxon>
    </lineage>
</organism>
<reference evidence="2 3" key="1">
    <citation type="submission" date="2024-01" db="EMBL/GenBank/DDBJ databases">
        <title>The genomes of 5 underutilized Papilionoideae crops provide insights into root nodulation and disease resistanc.</title>
        <authorList>
            <person name="Yuan L."/>
        </authorList>
    </citation>
    <scope>NUCLEOTIDE SEQUENCE [LARGE SCALE GENOMIC DNA]</scope>
    <source>
        <strain evidence="2">ZHUSHIDOU_FW_LH</strain>
        <tissue evidence="2">Leaf</tissue>
    </source>
</reference>